<dbReference type="Pfam" id="PF21737">
    <property type="entry name" value="DUF6865"/>
    <property type="match status" value="1"/>
</dbReference>
<organism evidence="2 3">
    <name type="scientific">Populus tomentosa</name>
    <name type="common">Chinese white poplar</name>
    <dbReference type="NCBI Taxonomy" id="118781"/>
    <lineage>
        <taxon>Eukaryota</taxon>
        <taxon>Viridiplantae</taxon>
        <taxon>Streptophyta</taxon>
        <taxon>Embryophyta</taxon>
        <taxon>Tracheophyta</taxon>
        <taxon>Spermatophyta</taxon>
        <taxon>Magnoliopsida</taxon>
        <taxon>eudicotyledons</taxon>
        <taxon>Gunneridae</taxon>
        <taxon>Pentapetalae</taxon>
        <taxon>rosids</taxon>
        <taxon>fabids</taxon>
        <taxon>Malpighiales</taxon>
        <taxon>Salicaceae</taxon>
        <taxon>Saliceae</taxon>
        <taxon>Populus</taxon>
    </lineage>
</organism>
<dbReference type="EMBL" id="JAAWWB010000027">
    <property type="protein sequence ID" value="KAG6750222.1"/>
    <property type="molecule type" value="Genomic_DNA"/>
</dbReference>
<evidence type="ECO:0000313" key="3">
    <source>
        <dbReference type="Proteomes" id="UP000886885"/>
    </source>
</evidence>
<dbReference type="OrthoDB" id="632588at2759"/>
<gene>
    <name evidence="2" type="ORF">POTOM_047316</name>
</gene>
<sequence length="128" mass="14265">MNRIWLLLEGLVKSGIGLCSIYPWLVLHGDACSCRMMCLDVTGIAADWYFMEKISSGKEVHEEKVAARESLMDISDFLPENSNSTERPIEVKDYSDGTEKYRSELISISNSHSPDIKGLPVPLGEPSD</sequence>
<keyword evidence="3" id="KW-1185">Reference proteome</keyword>
<dbReference type="Proteomes" id="UP000886885">
    <property type="component" value="Chromosome 14A"/>
</dbReference>
<proteinExistence type="predicted"/>
<dbReference type="PANTHER" id="PTHR35282:SF2">
    <property type="entry name" value="F5D14.24 PROTEIN"/>
    <property type="match status" value="1"/>
</dbReference>
<feature type="region of interest" description="Disordered" evidence="1">
    <location>
        <begin position="106"/>
        <end position="128"/>
    </location>
</feature>
<dbReference type="PANTHER" id="PTHR35282">
    <property type="entry name" value="F5D14.24 PROTEIN"/>
    <property type="match status" value="1"/>
</dbReference>
<feature type="region of interest" description="Disordered" evidence="1">
    <location>
        <begin position="77"/>
        <end position="96"/>
    </location>
</feature>
<protein>
    <submittedName>
        <fullName evidence="2">Uncharacterized protein</fullName>
    </submittedName>
</protein>
<evidence type="ECO:0000313" key="2">
    <source>
        <dbReference type="EMBL" id="KAG6750222.1"/>
    </source>
</evidence>
<evidence type="ECO:0000256" key="1">
    <source>
        <dbReference type="SAM" id="MobiDB-lite"/>
    </source>
</evidence>
<comment type="caution">
    <text evidence="2">The sequence shown here is derived from an EMBL/GenBank/DDBJ whole genome shotgun (WGS) entry which is preliminary data.</text>
</comment>
<name>A0A8X7YII4_POPTO</name>
<feature type="compositionally biased region" description="Basic and acidic residues" evidence="1">
    <location>
        <begin position="87"/>
        <end position="96"/>
    </location>
</feature>
<accession>A0A8X7YII4</accession>
<reference evidence="2" key="1">
    <citation type="journal article" date="2020" name="bioRxiv">
        <title>Hybrid origin of Populus tomentosa Carr. identified through genome sequencing and phylogenomic analysis.</title>
        <authorList>
            <person name="An X."/>
            <person name="Gao K."/>
            <person name="Chen Z."/>
            <person name="Li J."/>
            <person name="Yang X."/>
            <person name="Yang X."/>
            <person name="Zhou J."/>
            <person name="Guo T."/>
            <person name="Zhao T."/>
            <person name="Huang S."/>
            <person name="Miao D."/>
            <person name="Khan W.U."/>
            <person name="Rao P."/>
            <person name="Ye M."/>
            <person name="Lei B."/>
            <person name="Liao W."/>
            <person name="Wang J."/>
            <person name="Ji L."/>
            <person name="Li Y."/>
            <person name="Guo B."/>
            <person name="Mustafa N.S."/>
            <person name="Li S."/>
            <person name="Yun Q."/>
            <person name="Keller S.R."/>
            <person name="Mao J."/>
            <person name="Zhang R."/>
            <person name="Strauss S.H."/>
        </authorList>
    </citation>
    <scope>NUCLEOTIDE SEQUENCE</scope>
    <source>
        <strain evidence="2">GM15</strain>
        <tissue evidence="2">Leaf</tissue>
    </source>
</reference>
<dbReference type="AlphaFoldDB" id="A0A8X7YII4"/>
<dbReference type="InterPro" id="IPR049198">
    <property type="entry name" value="DUF6865"/>
</dbReference>